<keyword evidence="5" id="KW-0446">Lipid-binding</keyword>
<reference evidence="9" key="2">
    <citation type="submission" date="2025-08" db="UniProtKB">
        <authorList>
            <consortium name="Ensembl"/>
        </authorList>
    </citation>
    <scope>IDENTIFICATION</scope>
    <source>
        <strain evidence="9">Glennie</strain>
    </source>
</reference>
<dbReference type="PROSITE" id="PS50195">
    <property type="entry name" value="PX"/>
    <property type="match status" value="1"/>
</dbReference>
<comment type="subcellular location">
    <subcellularLocation>
        <location evidence="1">Cytoplasmic vesicle membrane</location>
        <topology evidence="1">Peripheral membrane protein</topology>
        <orientation evidence="1">Cytoplasmic side</orientation>
    </subcellularLocation>
</comment>
<feature type="domain" description="PX" evidence="8">
    <location>
        <begin position="12"/>
        <end position="125"/>
    </location>
</feature>
<keyword evidence="10" id="KW-1185">Reference proteome</keyword>
<dbReference type="InterPro" id="IPR052467">
    <property type="entry name" value="Sorting_nexin_PX-domain"/>
</dbReference>
<dbReference type="CDD" id="cd06880">
    <property type="entry name" value="PX_SNX22"/>
    <property type="match status" value="1"/>
</dbReference>
<protein>
    <submittedName>
        <fullName evidence="9">Cyclin dependent kinase 2 interacting protein</fullName>
    </submittedName>
</protein>
<name>A0A6I8PB53_ORNAN</name>
<dbReference type="KEGG" id="oaa:100091764"/>
<dbReference type="Bgee" id="ENSOANG00000041082">
    <property type="expression patterns" value="Expressed in testis and 7 other cell types or tissues"/>
</dbReference>
<dbReference type="RefSeq" id="XP_001520557.2">
    <property type="nucleotide sequence ID" value="XM_001520507.4"/>
</dbReference>
<keyword evidence="6" id="KW-0472">Membrane</keyword>
<dbReference type="Proteomes" id="UP000002279">
    <property type="component" value="Chromosome 5"/>
</dbReference>
<dbReference type="GO" id="GO:0035091">
    <property type="term" value="F:phosphatidylinositol binding"/>
    <property type="evidence" value="ECO:0007669"/>
    <property type="project" value="InterPro"/>
</dbReference>
<dbReference type="Gene3D" id="3.30.1520.10">
    <property type="entry name" value="Phox-like domain"/>
    <property type="match status" value="1"/>
</dbReference>
<reference evidence="9" key="3">
    <citation type="submission" date="2025-09" db="UniProtKB">
        <authorList>
            <consortium name="Ensembl"/>
        </authorList>
    </citation>
    <scope>IDENTIFICATION</scope>
    <source>
        <strain evidence="9">Glennie</strain>
    </source>
</reference>
<keyword evidence="7" id="KW-0968">Cytoplasmic vesicle</keyword>
<evidence type="ECO:0000256" key="4">
    <source>
        <dbReference type="ARBA" id="ARBA00022927"/>
    </source>
</evidence>
<dbReference type="GeneID" id="100091764"/>
<sequence length="217" mass="24620">MADGGVAVLEVHIPSVGPEAEGPDRTLEKGHMVFRVEIFYNGRRHTIQRRYSEFHALHKRIKKLCKVPDFPVKRVPNWRSKVLEQRRQGLEAYIQGVLYLNQEIPKELLEFLKLRHFPSDTKASSLDSLGEFLPGNSSCQLHHRPVLNFNKDPYVDPPSSESLPNTVVNGVLQGLYGFGLCPAKPQRLSPAMRGRRPDRDCEEHGTCACCRSERLPA</sequence>
<evidence type="ECO:0000256" key="2">
    <source>
        <dbReference type="ARBA" id="ARBA00010883"/>
    </source>
</evidence>
<evidence type="ECO:0000313" key="10">
    <source>
        <dbReference type="Proteomes" id="UP000002279"/>
    </source>
</evidence>
<dbReference type="PANTHER" id="PTHR15813">
    <property type="entry name" value="SORTING NEXIN-22 AND 24"/>
    <property type="match status" value="1"/>
</dbReference>
<evidence type="ECO:0000256" key="6">
    <source>
        <dbReference type="ARBA" id="ARBA00023136"/>
    </source>
</evidence>
<dbReference type="PANTHER" id="PTHR15813:SF8">
    <property type="entry name" value="SORTING NEXIN-22"/>
    <property type="match status" value="1"/>
</dbReference>
<dbReference type="OMA" id="LTFHCDP"/>
<gene>
    <name evidence="9" type="primary">SNX22</name>
</gene>
<evidence type="ECO:0000259" key="8">
    <source>
        <dbReference type="PROSITE" id="PS50195"/>
    </source>
</evidence>
<evidence type="ECO:0000256" key="1">
    <source>
        <dbReference type="ARBA" id="ARBA00004180"/>
    </source>
</evidence>
<evidence type="ECO:0000256" key="5">
    <source>
        <dbReference type="ARBA" id="ARBA00023121"/>
    </source>
</evidence>
<dbReference type="AlphaFoldDB" id="A0A6I8PB53"/>
<organism evidence="9 10">
    <name type="scientific">Ornithorhynchus anatinus</name>
    <name type="common">Duckbill platypus</name>
    <dbReference type="NCBI Taxonomy" id="9258"/>
    <lineage>
        <taxon>Eukaryota</taxon>
        <taxon>Metazoa</taxon>
        <taxon>Chordata</taxon>
        <taxon>Craniata</taxon>
        <taxon>Vertebrata</taxon>
        <taxon>Euteleostomi</taxon>
        <taxon>Mammalia</taxon>
        <taxon>Monotremata</taxon>
        <taxon>Ornithorhynchidae</taxon>
        <taxon>Ornithorhynchus</taxon>
    </lineage>
</organism>
<dbReference type="InterPro" id="IPR036871">
    <property type="entry name" value="PX_dom_sf"/>
</dbReference>
<accession>A0A6I8PB53</accession>
<keyword evidence="4" id="KW-0653">Protein transport</keyword>
<evidence type="ECO:0000256" key="7">
    <source>
        <dbReference type="ARBA" id="ARBA00023329"/>
    </source>
</evidence>
<dbReference type="GO" id="GO:0015031">
    <property type="term" value="P:protein transport"/>
    <property type="evidence" value="ECO:0007669"/>
    <property type="project" value="UniProtKB-KW"/>
</dbReference>
<dbReference type="Ensembl" id="ENSOANT00000076436.1">
    <property type="protein sequence ID" value="ENSOANP00000051693.1"/>
    <property type="gene ID" value="ENSOANG00000041082.1"/>
</dbReference>
<evidence type="ECO:0000256" key="3">
    <source>
        <dbReference type="ARBA" id="ARBA00022448"/>
    </source>
</evidence>
<dbReference type="InterPro" id="IPR001683">
    <property type="entry name" value="PX_dom"/>
</dbReference>
<dbReference type="Pfam" id="PF00787">
    <property type="entry name" value="PX"/>
    <property type="match status" value="1"/>
</dbReference>
<dbReference type="SMART" id="SM00312">
    <property type="entry name" value="PX"/>
    <property type="match status" value="1"/>
</dbReference>
<dbReference type="OrthoDB" id="93876at2759"/>
<dbReference type="CTD" id="79856"/>
<evidence type="ECO:0000313" key="9">
    <source>
        <dbReference type="Ensembl" id="ENSOANP00000051693.1"/>
    </source>
</evidence>
<keyword evidence="3" id="KW-0813">Transport</keyword>
<dbReference type="GeneTree" id="ENSGT00390000015784"/>
<proteinExistence type="inferred from homology"/>
<dbReference type="GO" id="GO:0030659">
    <property type="term" value="C:cytoplasmic vesicle membrane"/>
    <property type="evidence" value="ECO:0007669"/>
    <property type="project" value="UniProtKB-SubCell"/>
</dbReference>
<reference evidence="9 10" key="1">
    <citation type="journal article" date="2008" name="Nature">
        <title>Genome analysis of the platypus reveals unique signatures of evolution.</title>
        <authorList>
            <person name="Warren W.C."/>
            <person name="Hillier L.W."/>
            <person name="Marshall Graves J.A."/>
            <person name="Birney E."/>
            <person name="Ponting C.P."/>
            <person name="Grutzner F."/>
            <person name="Belov K."/>
            <person name="Miller W."/>
            <person name="Clarke L."/>
            <person name="Chinwalla A.T."/>
            <person name="Yang S.P."/>
            <person name="Heger A."/>
            <person name="Locke D.P."/>
            <person name="Miethke P."/>
            <person name="Waters P.D."/>
            <person name="Veyrunes F."/>
            <person name="Fulton L."/>
            <person name="Fulton B."/>
            <person name="Graves T."/>
            <person name="Wallis J."/>
            <person name="Puente X.S."/>
            <person name="Lopez-Otin C."/>
            <person name="Ordonez G.R."/>
            <person name="Eichler E.E."/>
            <person name="Chen L."/>
            <person name="Cheng Z."/>
            <person name="Deakin J.E."/>
            <person name="Alsop A."/>
            <person name="Thompson K."/>
            <person name="Kirby P."/>
            <person name="Papenfuss A.T."/>
            <person name="Wakefield M.J."/>
            <person name="Olender T."/>
            <person name="Lancet D."/>
            <person name="Huttley G.A."/>
            <person name="Smit A.F."/>
            <person name="Pask A."/>
            <person name="Temple-Smith P."/>
            <person name="Batzer M.A."/>
            <person name="Walker J.A."/>
            <person name="Konkel M.K."/>
            <person name="Harris R.S."/>
            <person name="Whittington C.M."/>
            <person name="Wong E.S."/>
            <person name="Gemmell N.J."/>
            <person name="Buschiazzo E."/>
            <person name="Vargas Jentzsch I.M."/>
            <person name="Merkel A."/>
            <person name="Schmitz J."/>
            <person name="Zemann A."/>
            <person name="Churakov G."/>
            <person name="Kriegs J.O."/>
            <person name="Brosius J."/>
            <person name="Murchison E.P."/>
            <person name="Sachidanandam R."/>
            <person name="Smith C."/>
            <person name="Hannon G.J."/>
            <person name="Tsend-Ayush E."/>
            <person name="McMillan D."/>
            <person name="Attenborough R."/>
            <person name="Rens W."/>
            <person name="Ferguson-Smith M."/>
            <person name="Lefevre C.M."/>
            <person name="Sharp J.A."/>
            <person name="Nicholas K.R."/>
            <person name="Ray D.A."/>
            <person name="Kube M."/>
            <person name="Reinhardt R."/>
            <person name="Pringle T.H."/>
            <person name="Taylor J."/>
            <person name="Jones R.C."/>
            <person name="Nixon B."/>
            <person name="Dacheux J.L."/>
            <person name="Niwa H."/>
            <person name="Sekita Y."/>
            <person name="Huang X."/>
            <person name="Stark A."/>
            <person name="Kheradpour P."/>
            <person name="Kellis M."/>
            <person name="Flicek P."/>
            <person name="Chen Y."/>
            <person name="Webber C."/>
            <person name="Hardison R."/>
            <person name="Nelson J."/>
            <person name="Hallsworth-Pepin K."/>
            <person name="Delehaunty K."/>
            <person name="Markovic C."/>
            <person name="Minx P."/>
            <person name="Feng Y."/>
            <person name="Kremitzki C."/>
            <person name="Mitreva M."/>
            <person name="Glasscock J."/>
            <person name="Wylie T."/>
            <person name="Wohldmann P."/>
            <person name="Thiru P."/>
            <person name="Nhan M.N."/>
            <person name="Pohl C.S."/>
            <person name="Smith S.M."/>
            <person name="Hou S."/>
            <person name="Nefedov M."/>
            <person name="de Jong P.J."/>
            <person name="Renfree M.B."/>
            <person name="Mardis E.R."/>
            <person name="Wilson R.K."/>
        </authorList>
    </citation>
    <scope>NUCLEOTIDE SEQUENCE [LARGE SCALE GENOMIC DNA]</scope>
    <source>
        <strain evidence="9 10">Glennie</strain>
    </source>
</reference>
<comment type="similarity">
    <text evidence="2">Belongs to the sorting nexin family.</text>
</comment>
<dbReference type="SUPFAM" id="SSF64268">
    <property type="entry name" value="PX domain"/>
    <property type="match status" value="1"/>
</dbReference>